<comment type="caution">
    <text evidence="9">The sequence shown here is derived from an EMBL/GenBank/DDBJ whole genome shotgun (WGS) entry which is preliminary data.</text>
</comment>
<evidence type="ECO:0000256" key="3">
    <source>
        <dbReference type="ARBA" id="ARBA00023002"/>
    </source>
</evidence>
<dbReference type="AlphaFoldDB" id="A0A369TCD1"/>
<evidence type="ECO:0000256" key="5">
    <source>
        <dbReference type="PIRSR" id="PIRSR000097-1"/>
    </source>
</evidence>
<dbReference type="SUPFAM" id="SSF51430">
    <property type="entry name" value="NAD(P)-linked oxidoreductase"/>
    <property type="match status" value="1"/>
</dbReference>
<dbReference type="PIRSF" id="PIRSF000097">
    <property type="entry name" value="AKR"/>
    <property type="match status" value="1"/>
</dbReference>
<dbReference type="PROSITE" id="PS00798">
    <property type="entry name" value="ALDOKETO_REDUCTASE_1"/>
    <property type="match status" value="1"/>
</dbReference>
<proteinExistence type="inferred from homology"/>
<dbReference type="GO" id="GO:1990002">
    <property type="term" value="F:methylglyoxal reductase (NADPH) (acetol producing) activity"/>
    <property type="evidence" value="ECO:0007669"/>
    <property type="project" value="TreeGrafter"/>
</dbReference>
<dbReference type="PROSITE" id="PS00062">
    <property type="entry name" value="ALDOKETO_REDUCTASE_2"/>
    <property type="match status" value="1"/>
</dbReference>
<dbReference type="GO" id="GO:0051596">
    <property type="term" value="P:methylglyoxal catabolic process"/>
    <property type="evidence" value="ECO:0007669"/>
    <property type="project" value="TreeGrafter"/>
</dbReference>
<dbReference type="RefSeq" id="WP_114580889.1">
    <property type="nucleotide sequence ID" value="NZ_QPMH01000003.1"/>
</dbReference>
<dbReference type="PANTHER" id="PTHR43827">
    <property type="entry name" value="2,5-DIKETO-D-GLUCONIC ACID REDUCTASE"/>
    <property type="match status" value="1"/>
</dbReference>
<dbReference type="InterPro" id="IPR036812">
    <property type="entry name" value="NAD(P)_OxRdtase_dom_sf"/>
</dbReference>
<name>A0A369TCD1_9PROT</name>
<feature type="domain" description="NADP-dependent oxidoreductase" evidence="8">
    <location>
        <begin position="14"/>
        <end position="255"/>
    </location>
</feature>
<dbReference type="InterPro" id="IPR018170">
    <property type="entry name" value="Aldo/ket_reductase_CS"/>
</dbReference>
<feature type="binding site" evidence="6">
    <location>
        <position position="105"/>
    </location>
    <ligand>
        <name>substrate</name>
    </ligand>
</feature>
<dbReference type="PRINTS" id="PR00069">
    <property type="entry name" value="ALDKETRDTASE"/>
</dbReference>
<accession>A0A369TCD1</accession>
<organism evidence="9 10">
    <name type="scientific">Ferruginivarius sediminum</name>
    <dbReference type="NCBI Taxonomy" id="2661937"/>
    <lineage>
        <taxon>Bacteria</taxon>
        <taxon>Pseudomonadati</taxon>
        <taxon>Pseudomonadota</taxon>
        <taxon>Alphaproteobacteria</taxon>
        <taxon>Rhodospirillales</taxon>
        <taxon>Rhodospirillaceae</taxon>
        <taxon>Ferruginivarius</taxon>
    </lineage>
</organism>
<evidence type="ECO:0000256" key="4">
    <source>
        <dbReference type="ARBA" id="ARBA00049445"/>
    </source>
</evidence>
<dbReference type="Gene3D" id="3.20.20.100">
    <property type="entry name" value="NADP-dependent oxidoreductase domain"/>
    <property type="match status" value="1"/>
</dbReference>
<evidence type="ECO:0000313" key="9">
    <source>
        <dbReference type="EMBL" id="RDD62938.1"/>
    </source>
</evidence>
<evidence type="ECO:0000256" key="7">
    <source>
        <dbReference type="PIRSR" id="PIRSR000097-3"/>
    </source>
</evidence>
<protein>
    <submittedName>
        <fullName evidence="9">Aldo/keto reductase</fullName>
    </submittedName>
</protein>
<dbReference type="InterPro" id="IPR020471">
    <property type="entry name" value="AKR"/>
</dbReference>
<feature type="active site" description="Proton donor" evidence="5">
    <location>
        <position position="47"/>
    </location>
</feature>
<keyword evidence="10" id="KW-1185">Reference proteome</keyword>
<keyword evidence="2" id="KW-0521">NADP</keyword>
<evidence type="ECO:0000313" key="10">
    <source>
        <dbReference type="Proteomes" id="UP000253941"/>
    </source>
</evidence>
<dbReference type="Proteomes" id="UP000253941">
    <property type="component" value="Unassembled WGS sequence"/>
</dbReference>
<sequence length="274" mass="30237">MQMVDVDGVRVPALGFGTWQMDGAACRDMVREAIALGYRHIDTARMYGNEAAVGEGIRTASVPRDEVFVTTKVWFDQLHYGDLKASAEASLKDLGLDAVDLLLIHWPNAEVPLSESLRAMEDLQREGKARHVGVSNFNTSLLREARQKNGADIVCNQVEYHPFLSQRPVLDYCRANDMFVTAYCPLAKGEAPSDPTLREIGAKHGKSAAQVTLRWLIQQPNVAAIPKAAKLEHAKANLDIFDFALDAEDLARIEGLPGDRRMIDPSWAPAWDAA</sequence>
<keyword evidence="3" id="KW-0560">Oxidoreductase</keyword>
<evidence type="ECO:0000256" key="2">
    <source>
        <dbReference type="ARBA" id="ARBA00022857"/>
    </source>
</evidence>
<comment type="catalytic activity">
    <reaction evidence="4">
        <text>hydroxyacetone + NADP(+) = methylglyoxal + NADPH + H(+)</text>
        <dbReference type="Rhea" id="RHEA:27986"/>
        <dbReference type="ChEBI" id="CHEBI:15378"/>
        <dbReference type="ChEBI" id="CHEBI:17158"/>
        <dbReference type="ChEBI" id="CHEBI:27957"/>
        <dbReference type="ChEBI" id="CHEBI:57783"/>
        <dbReference type="ChEBI" id="CHEBI:58349"/>
    </reaction>
</comment>
<dbReference type="CDD" id="cd19140">
    <property type="entry name" value="AKR_AKR3F3"/>
    <property type="match status" value="1"/>
</dbReference>
<evidence type="ECO:0000256" key="6">
    <source>
        <dbReference type="PIRSR" id="PIRSR000097-2"/>
    </source>
</evidence>
<dbReference type="InterPro" id="IPR023210">
    <property type="entry name" value="NADP_OxRdtase_dom"/>
</dbReference>
<evidence type="ECO:0000259" key="8">
    <source>
        <dbReference type="Pfam" id="PF00248"/>
    </source>
</evidence>
<gene>
    <name evidence="9" type="ORF">DRB17_03955</name>
</gene>
<comment type="similarity">
    <text evidence="1">Belongs to the aldo/keto reductase family.</text>
</comment>
<evidence type="ECO:0000256" key="1">
    <source>
        <dbReference type="ARBA" id="ARBA00007905"/>
    </source>
</evidence>
<dbReference type="Pfam" id="PF00248">
    <property type="entry name" value="Aldo_ket_red"/>
    <property type="match status" value="1"/>
</dbReference>
<dbReference type="FunFam" id="3.20.20.100:FF:000002">
    <property type="entry name" value="2,5-diketo-D-gluconic acid reductase A"/>
    <property type="match status" value="1"/>
</dbReference>
<feature type="site" description="Lowers pKa of active site Tyr" evidence="7">
    <location>
        <position position="72"/>
    </location>
</feature>
<dbReference type="EMBL" id="QPMH01000003">
    <property type="protein sequence ID" value="RDD62938.1"/>
    <property type="molecule type" value="Genomic_DNA"/>
</dbReference>
<dbReference type="PANTHER" id="PTHR43827:SF3">
    <property type="entry name" value="NADP-DEPENDENT OXIDOREDUCTASE DOMAIN-CONTAINING PROTEIN"/>
    <property type="match status" value="1"/>
</dbReference>
<reference evidence="9 10" key="1">
    <citation type="submission" date="2018-07" db="EMBL/GenBank/DDBJ databases">
        <title>Venubactetium sediminum gen. nov., sp. nov., isolated from a marine solar saltern.</title>
        <authorList>
            <person name="Wang S."/>
        </authorList>
    </citation>
    <scope>NUCLEOTIDE SEQUENCE [LARGE SCALE GENOMIC DNA]</scope>
    <source>
        <strain evidence="9 10">WD2A32</strain>
    </source>
</reference>